<dbReference type="AlphaFoldDB" id="A0AA43ZG37"/>
<feature type="transmembrane region" description="Helical" evidence="2">
    <location>
        <begin position="276"/>
        <end position="295"/>
    </location>
</feature>
<dbReference type="Proteomes" id="UP001155840">
    <property type="component" value="Unassembled WGS sequence"/>
</dbReference>
<feature type="compositionally biased region" description="Basic and acidic residues" evidence="1">
    <location>
        <begin position="1"/>
        <end position="10"/>
    </location>
</feature>
<keyword evidence="4" id="KW-1185">Reference proteome</keyword>
<feature type="transmembrane region" description="Helical" evidence="2">
    <location>
        <begin position="179"/>
        <end position="196"/>
    </location>
</feature>
<feature type="transmembrane region" description="Helical" evidence="2">
    <location>
        <begin position="121"/>
        <end position="140"/>
    </location>
</feature>
<gene>
    <name evidence="3" type="ORF">G8E10_11730</name>
</gene>
<evidence type="ECO:0000313" key="4">
    <source>
        <dbReference type="Proteomes" id="UP001155840"/>
    </source>
</evidence>
<organism evidence="3 4">
    <name type="scientific">Ferranicluibacter rubi</name>
    <dbReference type="NCBI Taxonomy" id="2715133"/>
    <lineage>
        <taxon>Bacteria</taxon>
        <taxon>Pseudomonadati</taxon>
        <taxon>Pseudomonadota</taxon>
        <taxon>Alphaproteobacteria</taxon>
        <taxon>Hyphomicrobiales</taxon>
        <taxon>Rhizobiaceae</taxon>
        <taxon>Ferranicluibacter</taxon>
    </lineage>
</organism>
<feature type="transmembrane region" description="Helical" evidence="2">
    <location>
        <begin position="243"/>
        <end position="261"/>
    </location>
</feature>
<reference evidence="3" key="1">
    <citation type="submission" date="2020-03" db="EMBL/GenBank/DDBJ databases">
        <title>Ferranicluibacter endophyticum gen. nov., sp. nov., a new genus isolated from Rubus ulmifolius Schott. stem.</title>
        <authorList>
            <person name="Roca-Couso R."/>
            <person name="Flores-Felix J.D."/>
            <person name="Igual J.M."/>
            <person name="Rivas R."/>
        </authorList>
    </citation>
    <scope>NUCLEOTIDE SEQUENCE</scope>
    <source>
        <strain evidence="3">CRRU44</strain>
    </source>
</reference>
<keyword evidence="2" id="KW-0812">Transmembrane</keyword>
<evidence type="ECO:0000256" key="2">
    <source>
        <dbReference type="SAM" id="Phobius"/>
    </source>
</evidence>
<accession>A0AA43ZG37</accession>
<keyword evidence="2" id="KW-0472">Membrane</keyword>
<feature type="transmembrane region" description="Helical" evidence="2">
    <location>
        <begin position="202"/>
        <end position="231"/>
    </location>
</feature>
<feature type="transmembrane region" description="Helical" evidence="2">
    <location>
        <begin position="364"/>
        <end position="384"/>
    </location>
</feature>
<feature type="transmembrane region" description="Helical" evidence="2">
    <location>
        <begin position="30"/>
        <end position="49"/>
    </location>
</feature>
<keyword evidence="2" id="KW-1133">Transmembrane helix</keyword>
<feature type="transmembrane region" description="Helical" evidence="2">
    <location>
        <begin position="443"/>
        <end position="463"/>
    </location>
</feature>
<feature type="transmembrane region" description="Helical" evidence="2">
    <location>
        <begin position="391"/>
        <end position="408"/>
    </location>
</feature>
<feature type="transmembrane region" description="Helical" evidence="2">
    <location>
        <begin position="146"/>
        <end position="167"/>
    </location>
</feature>
<evidence type="ECO:0000313" key="3">
    <source>
        <dbReference type="EMBL" id="NHT76410.1"/>
    </source>
</evidence>
<dbReference type="EMBL" id="JAANCM010000005">
    <property type="protein sequence ID" value="NHT76410.1"/>
    <property type="molecule type" value="Genomic_DNA"/>
</dbReference>
<dbReference type="RefSeq" id="WP_167129073.1">
    <property type="nucleotide sequence ID" value="NZ_JAANCM010000005.1"/>
</dbReference>
<feature type="transmembrane region" description="Helical" evidence="2">
    <location>
        <begin position="95"/>
        <end position="114"/>
    </location>
</feature>
<sequence length="610" mass="64711">MTLSEPDIRNAEPAADTSPKTKRAWTHEPWVAILLAILVVAFASVIAGLRATDYVGADNDDAMRLVEVRDFLAAQGWFDMMQYRLGLDGGTLMHWSRLVDLPIAGLIAVFGLFLQPEPSEAAALFLWPILLIVPVVIGVAKACWNIGGRQTMMIGLVLIVLSLISNVRFQPGNIDHHNVQLALIALLVAGLTDPLGRRSGHALAGVTAGLAVAVGVETTPLVAIAGIVVALRWAWHGEPMDGAARAFGLSLAATVAAAFLANTPPRLYAMVTCDNLSLGFFAIATAGGLALYLSARSTSRRSRNARILALAASGAVVAAVTVSIAPQCLQNPLASLDPLLKTLWLERVQEAQSIVQMVQAMPSYLGFGFAAGTIAIIVCLIRIWRNDRRELHLVFLALCLPTLAISMLQIRGTTFLNFLSIFPLSLAVSDLRTRAHHEPKTIGAELAFAGLMLVSIPSVWAVASAAVAKVAGTDDTVMAGMEQSACVARDAIVPLVDEPAGVVAAPSNLGASILRFTHHRVLTAPYHRNPAGMLAELNIGLASTEAAKDLLIRDGVTLLAFCAEDGQTSLIAERAPDGLYVTLGKGIVPAYLQPVTTPDHPALKIFRVIP</sequence>
<feature type="region of interest" description="Disordered" evidence="1">
    <location>
        <begin position="1"/>
        <end position="21"/>
    </location>
</feature>
<name>A0AA43ZG37_9HYPH</name>
<evidence type="ECO:0008006" key="5">
    <source>
        <dbReference type="Google" id="ProtNLM"/>
    </source>
</evidence>
<protein>
    <recommendedName>
        <fullName evidence="5">GtrA family protein</fullName>
    </recommendedName>
</protein>
<comment type="caution">
    <text evidence="3">The sequence shown here is derived from an EMBL/GenBank/DDBJ whole genome shotgun (WGS) entry which is preliminary data.</text>
</comment>
<proteinExistence type="predicted"/>
<evidence type="ECO:0000256" key="1">
    <source>
        <dbReference type="SAM" id="MobiDB-lite"/>
    </source>
</evidence>
<feature type="transmembrane region" description="Helical" evidence="2">
    <location>
        <begin position="307"/>
        <end position="325"/>
    </location>
</feature>